<evidence type="ECO:0000256" key="10">
    <source>
        <dbReference type="ARBA" id="ARBA00023204"/>
    </source>
</evidence>
<dbReference type="SUPFAM" id="SSF52540">
    <property type="entry name" value="P-loop containing nucleoside triphosphate hydrolases"/>
    <property type="match status" value="1"/>
</dbReference>
<evidence type="ECO:0000256" key="15">
    <source>
        <dbReference type="SAM" id="MobiDB-lite"/>
    </source>
</evidence>
<comment type="function">
    <text evidence="12 13 14">The RecF protein is involved in DNA metabolism; it is required for DNA replication and normal SOS inducibility. RecF binds preferentially to single-stranded, linear DNA. It also seems to bind ATP.</text>
</comment>
<dbReference type="GO" id="GO:0005524">
    <property type="term" value="F:ATP binding"/>
    <property type="evidence" value="ECO:0007669"/>
    <property type="project" value="UniProtKB-UniRule"/>
</dbReference>
<dbReference type="PROSITE" id="PS00617">
    <property type="entry name" value="RECF_1"/>
    <property type="match status" value="1"/>
</dbReference>
<evidence type="ECO:0000256" key="14">
    <source>
        <dbReference type="RuleBase" id="RU000578"/>
    </source>
</evidence>
<evidence type="ECO:0000256" key="1">
    <source>
        <dbReference type="ARBA" id="ARBA00004496"/>
    </source>
</evidence>
<proteinExistence type="inferred from homology"/>
<dbReference type="GO" id="GO:0003697">
    <property type="term" value="F:single-stranded DNA binding"/>
    <property type="evidence" value="ECO:0007669"/>
    <property type="project" value="UniProtKB-UniRule"/>
</dbReference>
<dbReference type="PANTHER" id="PTHR32182:SF0">
    <property type="entry name" value="DNA REPLICATION AND REPAIR PROTEIN RECF"/>
    <property type="match status" value="1"/>
</dbReference>
<dbReference type="PROSITE" id="PS00618">
    <property type="entry name" value="RECF_2"/>
    <property type="match status" value="1"/>
</dbReference>
<dbReference type="InterPro" id="IPR003395">
    <property type="entry name" value="RecF/RecN/SMC_N"/>
</dbReference>
<dbReference type="GO" id="GO:0006302">
    <property type="term" value="P:double-strand break repair"/>
    <property type="evidence" value="ECO:0007669"/>
    <property type="project" value="TreeGrafter"/>
</dbReference>
<organism evidence="17 18">
    <name type="scientific">Demequina lutea</name>
    <dbReference type="NCBI Taxonomy" id="431489"/>
    <lineage>
        <taxon>Bacteria</taxon>
        <taxon>Bacillati</taxon>
        <taxon>Actinomycetota</taxon>
        <taxon>Actinomycetes</taxon>
        <taxon>Micrococcales</taxon>
        <taxon>Demequinaceae</taxon>
        <taxon>Demequina</taxon>
    </lineage>
</organism>
<keyword evidence="6 13" id="KW-0547">Nucleotide-binding</keyword>
<keyword evidence="10 13" id="KW-0234">DNA repair</keyword>
<dbReference type="InterPro" id="IPR001238">
    <property type="entry name" value="DNA-binding_RecF"/>
</dbReference>
<dbReference type="EMBL" id="JACBZO010000001">
    <property type="protein sequence ID" value="NYI39952.1"/>
    <property type="molecule type" value="Genomic_DNA"/>
</dbReference>
<name>A0A7Y9Z6Z4_9MICO</name>
<dbReference type="InterPro" id="IPR042174">
    <property type="entry name" value="RecF_2"/>
</dbReference>
<evidence type="ECO:0000256" key="4">
    <source>
        <dbReference type="ARBA" id="ARBA00022490"/>
    </source>
</evidence>
<evidence type="ECO:0000313" key="18">
    <source>
        <dbReference type="Proteomes" id="UP000547973"/>
    </source>
</evidence>
<dbReference type="GO" id="GO:0000731">
    <property type="term" value="P:DNA synthesis involved in DNA repair"/>
    <property type="evidence" value="ECO:0007669"/>
    <property type="project" value="TreeGrafter"/>
</dbReference>
<feature type="region of interest" description="Disordered" evidence="15">
    <location>
        <begin position="233"/>
        <end position="288"/>
    </location>
</feature>
<feature type="binding site" evidence="13">
    <location>
        <begin position="30"/>
        <end position="37"/>
    </location>
    <ligand>
        <name>ATP</name>
        <dbReference type="ChEBI" id="CHEBI:30616"/>
    </ligand>
</feature>
<sequence length="436" mass="46819">MRITHLQLTDFRSYATAQVEFGEGVTTLVGRNGHGKTNVVEAVRYLSTLSSHRVATDAPLLRVGAERAVVAGRVQRGERSLMLEITLVPGRANQARLNRGAVRPRELLGLLRTVVFAPEDLGLVKGDPSTRRAFLDELCVALQPAFAGDLADYDRVLRQRSSLLKSAKGKARIDEDLLAIWDEKLAGLGGRIMKARVIAVEQLGPYVARAYADVAPGEGACSIAYSTATLVSRETTGQHAPETEAPHVEHRTTPVTADANPASSETTETGIFAPRPLAAGDATERVAPTPLTSVDELTEALLSRMRDLRKQELDRGVCLVGPHRDDLDIQIGTLPAKGYASHGESWSCALSLRLGSYDLLASDGNDGEPVLILDDVFAELDTGRRAALAGRIARASQVLITAAVAEDVPVELRAHPAGHRILKVTPGEVALEDDHE</sequence>
<reference evidence="17 18" key="1">
    <citation type="submission" date="2020-07" db="EMBL/GenBank/DDBJ databases">
        <title>Sequencing the genomes of 1000 actinobacteria strains.</title>
        <authorList>
            <person name="Klenk H.-P."/>
        </authorList>
    </citation>
    <scope>NUCLEOTIDE SEQUENCE [LARGE SCALE GENOMIC DNA]</scope>
    <source>
        <strain evidence="17 18">DSM 19970</strain>
    </source>
</reference>
<dbReference type="GO" id="GO:0009432">
    <property type="term" value="P:SOS response"/>
    <property type="evidence" value="ECO:0007669"/>
    <property type="project" value="UniProtKB-UniRule"/>
</dbReference>
<comment type="similarity">
    <text evidence="2 13 14">Belongs to the RecF family.</text>
</comment>
<accession>A0A7Y9Z6Z4</accession>
<evidence type="ECO:0000256" key="3">
    <source>
        <dbReference type="ARBA" id="ARBA00020170"/>
    </source>
</evidence>
<feature type="domain" description="RecF/RecN/SMC N-terminal" evidence="16">
    <location>
        <begin position="3"/>
        <end position="403"/>
    </location>
</feature>
<keyword evidence="18" id="KW-1185">Reference proteome</keyword>
<evidence type="ECO:0000256" key="6">
    <source>
        <dbReference type="ARBA" id="ARBA00022741"/>
    </source>
</evidence>
<comment type="caution">
    <text evidence="17">The sequence shown here is derived from an EMBL/GenBank/DDBJ whole genome shotgun (WGS) entry which is preliminary data.</text>
</comment>
<keyword evidence="11 13" id="KW-0742">SOS response</keyword>
<evidence type="ECO:0000256" key="9">
    <source>
        <dbReference type="ARBA" id="ARBA00023125"/>
    </source>
</evidence>
<dbReference type="RefSeq" id="WP_062075652.1">
    <property type="nucleotide sequence ID" value="NZ_BBRC01000012.1"/>
</dbReference>
<comment type="subcellular location">
    <subcellularLocation>
        <location evidence="1 13 14">Cytoplasm</location>
    </subcellularLocation>
</comment>
<evidence type="ECO:0000256" key="12">
    <source>
        <dbReference type="ARBA" id="ARBA00025401"/>
    </source>
</evidence>
<dbReference type="InterPro" id="IPR027417">
    <property type="entry name" value="P-loop_NTPase"/>
</dbReference>
<feature type="compositionally biased region" description="Basic and acidic residues" evidence="15">
    <location>
        <begin position="241"/>
        <end position="252"/>
    </location>
</feature>
<protein>
    <recommendedName>
        <fullName evidence="3 13">DNA replication and repair protein RecF</fullName>
    </recommendedName>
</protein>
<evidence type="ECO:0000256" key="13">
    <source>
        <dbReference type="HAMAP-Rule" id="MF_00365"/>
    </source>
</evidence>
<dbReference type="OrthoDB" id="9803889at2"/>
<dbReference type="GO" id="GO:0005737">
    <property type="term" value="C:cytoplasm"/>
    <property type="evidence" value="ECO:0007669"/>
    <property type="project" value="UniProtKB-SubCell"/>
</dbReference>
<gene>
    <name evidence="13" type="primary">recF</name>
    <name evidence="17" type="ORF">BKA03_000071</name>
</gene>
<keyword evidence="5 13" id="KW-0235">DNA replication</keyword>
<dbReference type="Gene3D" id="3.40.50.300">
    <property type="entry name" value="P-loop containing nucleotide triphosphate hydrolases"/>
    <property type="match status" value="2"/>
</dbReference>
<dbReference type="Pfam" id="PF02463">
    <property type="entry name" value="SMC_N"/>
    <property type="match status" value="1"/>
</dbReference>
<dbReference type="Proteomes" id="UP000547973">
    <property type="component" value="Unassembled WGS sequence"/>
</dbReference>
<dbReference type="GO" id="GO:0006260">
    <property type="term" value="P:DNA replication"/>
    <property type="evidence" value="ECO:0007669"/>
    <property type="project" value="UniProtKB-UniRule"/>
</dbReference>
<evidence type="ECO:0000256" key="11">
    <source>
        <dbReference type="ARBA" id="ARBA00023236"/>
    </source>
</evidence>
<dbReference type="AlphaFoldDB" id="A0A7Y9Z6Z4"/>
<dbReference type="Gene3D" id="1.20.1050.90">
    <property type="entry name" value="RecF/RecN/SMC, N-terminal domain"/>
    <property type="match status" value="2"/>
</dbReference>
<dbReference type="PANTHER" id="PTHR32182">
    <property type="entry name" value="DNA REPLICATION AND REPAIR PROTEIN RECF"/>
    <property type="match status" value="1"/>
</dbReference>
<keyword evidence="8 13" id="KW-0067">ATP-binding</keyword>
<keyword evidence="9 13" id="KW-0238">DNA-binding</keyword>
<keyword evidence="7 13" id="KW-0227">DNA damage</keyword>
<evidence type="ECO:0000256" key="2">
    <source>
        <dbReference type="ARBA" id="ARBA00008016"/>
    </source>
</evidence>
<dbReference type="HAMAP" id="MF_00365">
    <property type="entry name" value="RecF"/>
    <property type="match status" value="1"/>
</dbReference>
<evidence type="ECO:0000259" key="16">
    <source>
        <dbReference type="Pfam" id="PF02463"/>
    </source>
</evidence>
<evidence type="ECO:0000256" key="5">
    <source>
        <dbReference type="ARBA" id="ARBA00022705"/>
    </source>
</evidence>
<evidence type="ECO:0000256" key="7">
    <source>
        <dbReference type="ARBA" id="ARBA00022763"/>
    </source>
</evidence>
<keyword evidence="4 13" id="KW-0963">Cytoplasm</keyword>
<evidence type="ECO:0000313" key="17">
    <source>
        <dbReference type="EMBL" id="NYI39952.1"/>
    </source>
</evidence>
<dbReference type="NCBIfam" id="TIGR00611">
    <property type="entry name" value="recf"/>
    <property type="match status" value="1"/>
</dbReference>
<dbReference type="InterPro" id="IPR018078">
    <property type="entry name" value="DNA-binding_RecF_CS"/>
</dbReference>
<evidence type="ECO:0000256" key="8">
    <source>
        <dbReference type="ARBA" id="ARBA00022840"/>
    </source>
</evidence>